<organism evidence="1 2">
    <name type="scientific">Caerostris extrusa</name>
    <name type="common">Bark spider</name>
    <name type="synonym">Caerostris bankana</name>
    <dbReference type="NCBI Taxonomy" id="172846"/>
    <lineage>
        <taxon>Eukaryota</taxon>
        <taxon>Metazoa</taxon>
        <taxon>Ecdysozoa</taxon>
        <taxon>Arthropoda</taxon>
        <taxon>Chelicerata</taxon>
        <taxon>Arachnida</taxon>
        <taxon>Araneae</taxon>
        <taxon>Araneomorphae</taxon>
        <taxon>Entelegynae</taxon>
        <taxon>Araneoidea</taxon>
        <taxon>Araneidae</taxon>
        <taxon>Caerostris</taxon>
    </lineage>
</organism>
<dbReference type="AlphaFoldDB" id="A0AAV4M353"/>
<proteinExistence type="predicted"/>
<sequence>MQPHLYITNLSKNHDKFYRNEKAIFIKRGLRNKKKLQKVADSFKLQKYRLINLFAHSLRTLSDDIARHPQSMEGGLVLQELCSVRHISPVKIGMVEK</sequence>
<dbReference type="Proteomes" id="UP001054945">
    <property type="component" value="Unassembled WGS sequence"/>
</dbReference>
<keyword evidence="2" id="KW-1185">Reference proteome</keyword>
<gene>
    <name evidence="1" type="ORF">CEXT_82621</name>
</gene>
<reference evidence="1 2" key="1">
    <citation type="submission" date="2021-06" db="EMBL/GenBank/DDBJ databases">
        <title>Caerostris extrusa draft genome.</title>
        <authorList>
            <person name="Kono N."/>
            <person name="Arakawa K."/>
        </authorList>
    </citation>
    <scope>NUCLEOTIDE SEQUENCE [LARGE SCALE GENOMIC DNA]</scope>
</reference>
<comment type="caution">
    <text evidence="1">The sequence shown here is derived from an EMBL/GenBank/DDBJ whole genome shotgun (WGS) entry which is preliminary data.</text>
</comment>
<name>A0AAV4M353_CAEEX</name>
<evidence type="ECO:0000313" key="1">
    <source>
        <dbReference type="EMBL" id="GIX66668.1"/>
    </source>
</evidence>
<accession>A0AAV4M353</accession>
<dbReference type="EMBL" id="BPLR01019331">
    <property type="protein sequence ID" value="GIX66668.1"/>
    <property type="molecule type" value="Genomic_DNA"/>
</dbReference>
<protein>
    <submittedName>
        <fullName evidence="1">Uncharacterized protein</fullName>
    </submittedName>
</protein>
<evidence type="ECO:0000313" key="2">
    <source>
        <dbReference type="Proteomes" id="UP001054945"/>
    </source>
</evidence>